<feature type="domain" description="N-acetyltransferase" evidence="1">
    <location>
        <begin position="8"/>
        <end position="167"/>
    </location>
</feature>
<dbReference type="Gene3D" id="3.40.630.30">
    <property type="match status" value="1"/>
</dbReference>
<accession>A0A160TXA6</accession>
<evidence type="ECO:0000313" key="2">
    <source>
        <dbReference type="EMBL" id="CUS55157.1"/>
    </source>
</evidence>
<dbReference type="InterPro" id="IPR016181">
    <property type="entry name" value="Acyl_CoA_acyltransferase"/>
</dbReference>
<dbReference type="PROSITE" id="PS51186">
    <property type="entry name" value="GNAT"/>
    <property type="match status" value="1"/>
</dbReference>
<dbReference type="Pfam" id="PF00583">
    <property type="entry name" value="Acetyltransf_1"/>
    <property type="match status" value="1"/>
</dbReference>
<proteinExistence type="predicted"/>
<reference evidence="2" key="1">
    <citation type="submission" date="2015-10" db="EMBL/GenBank/DDBJ databases">
        <authorList>
            <person name="Gilbert D.G."/>
        </authorList>
    </citation>
    <scope>NUCLEOTIDE SEQUENCE</scope>
</reference>
<dbReference type="EMBL" id="CZRL01000120">
    <property type="protein sequence ID" value="CUS55157.1"/>
    <property type="molecule type" value="Genomic_DNA"/>
</dbReference>
<evidence type="ECO:0000259" key="1">
    <source>
        <dbReference type="PROSITE" id="PS51186"/>
    </source>
</evidence>
<dbReference type="SUPFAM" id="SSF55729">
    <property type="entry name" value="Acyl-CoA N-acyltransferases (Nat)"/>
    <property type="match status" value="1"/>
</dbReference>
<dbReference type="InterPro" id="IPR016890">
    <property type="entry name" value="UCP028520"/>
</dbReference>
<gene>
    <name evidence="2" type="ORF">MGWOODY_XGa2225</name>
</gene>
<dbReference type="InterPro" id="IPR000182">
    <property type="entry name" value="GNAT_dom"/>
</dbReference>
<protein>
    <submittedName>
        <fullName evidence="2">Acetyltransferase, GNAT family</fullName>
    </submittedName>
</protein>
<keyword evidence="2" id="KW-0808">Transferase</keyword>
<organism evidence="2">
    <name type="scientific">hydrothermal vent metagenome</name>
    <dbReference type="NCBI Taxonomy" id="652676"/>
    <lineage>
        <taxon>unclassified sequences</taxon>
        <taxon>metagenomes</taxon>
        <taxon>ecological metagenomes</taxon>
    </lineage>
</organism>
<dbReference type="AlphaFoldDB" id="A0A160TXA6"/>
<dbReference type="CDD" id="cd04301">
    <property type="entry name" value="NAT_SF"/>
    <property type="match status" value="1"/>
</dbReference>
<dbReference type="GO" id="GO:0016747">
    <property type="term" value="F:acyltransferase activity, transferring groups other than amino-acyl groups"/>
    <property type="evidence" value="ECO:0007669"/>
    <property type="project" value="InterPro"/>
</dbReference>
<dbReference type="PIRSF" id="PIRSF028520">
    <property type="entry name" value="UCP028520"/>
    <property type="match status" value="1"/>
</dbReference>
<sequence length="169" mass="19116">MKSDALTPVIRPALVDDFDAIESLNYSVVNLTSPMDAARIQQLHDISSYHRVITQDGQLTAFLLVLGPDCDYDSVNYQWFDQHYDDFAYIDRIVVRDGSRGQGLGTILYEDLFAWATGQKIQNIVCEYNAQPLNEASREFHNALGFQEVSLETIGQVKRVSMQLRALPV</sequence>
<name>A0A160TXA6_9ZZZZ</name>